<organism evidence="1 2">
    <name type="scientific">Chitinibacter fontanus</name>
    <dbReference type="NCBI Taxonomy" id="1737446"/>
    <lineage>
        <taxon>Bacteria</taxon>
        <taxon>Pseudomonadati</taxon>
        <taxon>Pseudomonadota</taxon>
        <taxon>Betaproteobacteria</taxon>
        <taxon>Neisseriales</taxon>
        <taxon>Chitinibacteraceae</taxon>
        <taxon>Chitinibacter</taxon>
    </lineage>
</organism>
<dbReference type="AlphaFoldDB" id="A0A7D5ZKB2"/>
<reference evidence="1 2" key="1">
    <citation type="journal article" date="2016" name="Int. J. Syst. Evol. Microbiol.">
        <title>Chitinibacter fontanus sp. nov., isolated from a spring.</title>
        <authorList>
            <person name="Sheu S.Y."/>
            <person name="Li Y.S."/>
            <person name="Young C.C."/>
            <person name="Chen W.M."/>
        </authorList>
    </citation>
    <scope>NUCLEOTIDE SEQUENCE [LARGE SCALE GENOMIC DNA]</scope>
    <source>
        <strain evidence="1 2">STM-7</strain>
    </source>
</reference>
<protein>
    <recommendedName>
        <fullName evidence="3">Autotransporter outer membrane beta-barrel domain-containing protein</fullName>
    </recommendedName>
</protein>
<evidence type="ECO:0000313" key="1">
    <source>
        <dbReference type="EMBL" id="QLI83187.1"/>
    </source>
</evidence>
<dbReference type="InterPro" id="IPR036709">
    <property type="entry name" value="Autotransporte_beta_dom_sf"/>
</dbReference>
<gene>
    <name evidence="1" type="ORF">HZU75_05265</name>
</gene>
<name>A0A7D5ZKB2_9NEIS</name>
<keyword evidence="2" id="KW-1185">Reference proteome</keyword>
<evidence type="ECO:0000313" key="2">
    <source>
        <dbReference type="Proteomes" id="UP000510822"/>
    </source>
</evidence>
<proteinExistence type="predicted"/>
<accession>A0A7D5ZKB2</accession>
<evidence type="ECO:0008006" key="3">
    <source>
        <dbReference type="Google" id="ProtNLM"/>
    </source>
</evidence>
<dbReference type="KEGG" id="cfon:HZU75_05265"/>
<dbReference type="SUPFAM" id="SSF103515">
    <property type="entry name" value="Autotransporter"/>
    <property type="match status" value="1"/>
</dbReference>
<sequence length="292" mass="31868">MNGGFTLEPNSVRKKADAVLALMSYSVILDLASSSLNMQSSKSDGEKLVMSQLGGGATLSDSVPLYLEGAIAYSRYDPMFVASNGEQSRSIPMKWTTLSAMGGVGWDFPLRENLVLRPIVNFSLGTVQSDLKIANWFLNQKFDTEFNFSNGGSMNALGYGGAFMLDYELVQPEHEIDIELRYSAMHLEGFANGGSIDSHANSQTANLYTRYRAPTGINLFARPLRYVLEASHSRYYGDQAGQLGFDYLSTIGTGLEVDSSDLIPLVTRTRFVVRYMFGPGVEGAGLSIACSF</sequence>
<dbReference type="EMBL" id="CP058952">
    <property type="protein sequence ID" value="QLI83187.1"/>
    <property type="molecule type" value="Genomic_DNA"/>
</dbReference>
<dbReference type="Proteomes" id="UP000510822">
    <property type="component" value="Chromosome"/>
</dbReference>